<gene>
    <name evidence="2" type="ORF">D3272_21990</name>
</gene>
<proteinExistence type="predicted"/>
<protein>
    <submittedName>
        <fullName evidence="2">Uncharacterized protein</fullName>
    </submittedName>
</protein>
<feature type="chain" id="PRO_5020452760" evidence="1">
    <location>
        <begin position="20"/>
        <end position="77"/>
    </location>
</feature>
<organism evidence="2 3">
    <name type="scientific">Lichenibacterium ramalinae</name>
    <dbReference type="NCBI Taxonomy" id="2316527"/>
    <lineage>
        <taxon>Bacteria</taxon>
        <taxon>Pseudomonadati</taxon>
        <taxon>Pseudomonadota</taxon>
        <taxon>Alphaproteobacteria</taxon>
        <taxon>Hyphomicrobiales</taxon>
        <taxon>Lichenihabitantaceae</taxon>
        <taxon>Lichenibacterium</taxon>
    </lineage>
</organism>
<keyword evidence="3" id="KW-1185">Reference proteome</keyword>
<dbReference type="AlphaFoldDB" id="A0A4Q2R6G5"/>
<comment type="caution">
    <text evidence="2">The sequence shown here is derived from an EMBL/GenBank/DDBJ whole genome shotgun (WGS) entry which is preliminary data.</text>
</comment>
<evidence type="ECO:0000256" key="1">
    <source>
        <dbReference type="SAM" id="SignalP"/>
    </source>
</evidence>
<sequence>MTTSMTTTGAALAALAALAASTGGAEARHRVRPVAARYVGVGQHTTVMNNIHQAQQRNNAVIDQVQNNIRANQQRPY</sequence>
<feature type="signal peptide" evidence="1">
    <location>
        <begin position="1"/>
        <end position="19"/>
    </location>
</feature>
<dbReference type="EMBL" id="QYBC01000022">
    <property type="protein sequence ID" value="RYB02157.1"/>
    <property type="molecule type" value="Genomic_DNA"/>
</dbReference>
<reference evidence="2 3" key="1">
    <citation type="submission" date="2018-09" db="EMBL/GenBank/DDBJ databases">
        <authorList>
            <person name="Grouzdev D.S."/>
            <person name="Krutkina M.S."/>
        </authorList>
    </citation>
    <scope>NUCLEOTIDE SEQUENCE [LARGE SCALE GENOMIC DNA]</scope>
    <source>
        <strain evidence="2 3">RmlP001</strain>
    </source>
</reference>
<dbReference type="RefSeq" id="WP_129221368.1">
    <property type="nucleotide sequence ID" value="NZ_QYBC01000022.1"/>
</dbReference>
<name>A0A4Q2R6G5_9HYPH</name>
<evidence type="ECO:0000313" key="3">
    <source>
        <dbReference type="Proteomes" id="UP000289411"/>
    </source>
</evidence>
<keyword evidence="1" id="KW-0732">Signal</keyword>
<evidence type="ECO:0000313" key="2">
    <source>
        <dbReference type="EMBL" id="RYB02157.1"/>
    </source>
</evidence>
<reference evidence="2 3" key="2">
    <citation type="submission" date="2019-02" db="EMBL/GenBank/DDBJ databases">
        <title>'Lichenibacterium ramalinii' gen. nov. sp. nov., 'Lichenibacterium minor' gen. nov. sp. nov.</title>
        <authorList>
            <person name="Pankratov T."/>
        </authorList>
    </citation>
    <scope>NUCLEOTIDE SEQUENCE [LARGE SCALE GENOMIC DNA]</scope>
    <source>
        <strain evidence="2 3">RmlP001</strain>
    </source>
</reference>
<dbReference type="Proteomes" id="UP000289411">
    <property type="component" value="Unassembled WGS sequence"/>
</dbReference>
<accession>A0A4Q2R6G5</accession>